<dbReference type="WBParaSite" id="PSAMB.scaffold21917size553.g38456.t1">
    <property type="protein sequence ID" value="PSAMB.scaffold21917size553.g38456.t1"/>
    <property type="gene ID" value="PSAMB.scaffold21917size553.g38456"/>
</dbReference>
<dbReference type="Proteomes" id="UP000887566">
    <property type="component" value="Unplaced"/>
</dbReference>
<name>A0A914VMM4_9BILA</name>
<evidence type="ECO:0000313" key="3">
    <source>
        <dbReference type="WBParaSite" id="PSAMB.scaffold21917size553.g38456.t1"/>
    </source>
</evidence>
<proteinExistence type="predicted"/>
<accession>A0A914VMM4</accession>
<sequence length="67" mass="7322">IRCLAADRLTAAIMEEQQRPVAVYLGVTGGMAVIFNLVGLLPFVRFRKRTLHGSPSALPLFAILLID</sequence>
<organism evidence="2 3">
    <name type="scientific">Plectus sambesii</name>
    <dbReference type="NCBI Taxonomy" id="2011161"/>
    <lineage>
        <taxon>Eukaryota</taxon>
        <taxon>Metazoa</taxon>
        <taxon>Ecdysozoa</taxon>
        <taxon>Nematoda</taxon>
        <taxon>Chromadorea</taxon>
        <taxon>Plectida</taxon>
        <taxon>Plectina</taxon>
        <taxon>Plectoidea</taxon>
        <taxon>Plectidae</taxon>
        <taxon>Plectus</taxon>
    </lineage>
</organism>
<protein>
    <submittedName>
        <fullName evidence="3">Uncharacterized protein</fullName>
    </submittedName>
</protein>
<keyword evidence="1" id="KW-0812">Transmembrane</keyword>
<keyword evidence="2" id="KW-1185">Reference proteome</keyword>
<evidence type="ECO:0000256" key="1">
    <source>
        <dbReference type="SAM" id="Phobius"/>
    </source>
</evidence>
<dbReference type="AlphaFoldDB" id="A0A914VMM4"/>
<evidence type="ECO:0000313" key="2">
    <source>
        <dbReference type="Proteomes" id="UP000887566"/>
    </source>
</evidence>
<reference evidence="3" key="1">
    <citation type="submission" date="2022-11" db="UniProtKB">
        <authorList>
            <consortium name="WormBaseParasite"/>
        </authorList>
    </citation>
    <scope>IDENTIFICATION</scope>
</reference>
<feature type="transmembrane region" description="Helical" evidence="1">
    <location>
        <begin position="21"/>
        <end position="44"/>
    </location>
</feature>
<keyword evidence="1" id="KW-0472">Membrane</keyword>
<keyword evidence="1" id="KW-1133">Transmembrane helix</keyword>